<dbReference type="Gene3D" id="1.10.110.10">
    <property type="entry name" value="Plant lipid-transfer and hydrophobic proteins"/>
    <property type="match status" value="1"/>
</dbReference>
<evidence type="ECO:0008006" key="4">
    <source>
        <dbReference type="Google" id="ProtNLM"/>
    </source>
</evidence>
<reference evidence="2 3" key="1">
    <citation type="submission" date="2018-06" db="EMBL/GenBank/DDBJ databases">
        <title>WGS assembly of Brassica rapa FPsc.</title>
        <authorList>
            <person name="Bowman J."/>
            <person name="Kohchi T."/>
            <person name="Yamato K."/>
            <person name="Jenkins J."/>
            <person name="Shu S."/>
            <person name="Ishizaki K."/>
            <person name="Yamaoka S."/>
            <person name="Nishihama R."/>
            <person name="Nakamura Y."/>
            <person name="Berger F."/>
            <person name="Adam C."/>
            <person name="Aki S."/>
            <person name="Althoff F."/>
            <person name="Araki T."/>
            <person name="Arteaga-Vazquez M."/>
            <person name="Balasubrmanian S."/>
            <person name="Bauer D."/>
            <person name="Boehm C."/>
            <person name="Briginshaw L."/>
            <person name="Caballero-Perez J."/>
            <person name="Catarino B."/>
            <person name="Chen F."/>
            <person name="Chiyoda S."/>
            <person name="Chovatia M."/>
            <person name="Davies K."/>
            <person name="Delmans M."/>
            <person name="Demura T."/>
            <person name="Dierschke T."/>
            <person name="Dolan L."/>
            <person name="Dorantes-Acosta A."/>
            <person name="Eklund D."/>
            <person name="Florent S."/>
            <person name="Flores-Sandoval E."/>
            <person name="Fujiyama A."/>
            <person name="Fukuzawa H."/>
            <person name="Galik B."/>
            <person name="Grimanelli D."/>
            <person name="Grimwood J."/>
            <person name="Grossniklaus U."/>
            <person name="Hamada T."/>
            <person name="Haseloff J."/>
            <person name="Hetherington A."/>
            <person name="Higo A."/>
            <person name="Hirakawa Y."/>
            <person name="Hundley H."/>
            <person name="Ikeda Y."/>
            <person name="Inoue K."/>
            <person name="Inoue S."/>
            <person name="Ishida S."/>
            <person name="Jia Q."/>
            <person name="Kakita M."/>
            <person name="Kanazawa T."/>
            <person name="Kawai Y."/>
            <person name="Kawashima T."/>
            <person name="Kennedy M."/>
            <person name="Kinose K."/>
            <person name="Kinoshita T."/>
            <person name="Kohara Y."/>
            <person name="Koide E."/>
            <person name="Komatsu K."/>
            <person name="Kopischke S."/>
            <person name="Kubo M."/>
            <person name="Kyozuka J."/>
            <person name="Lagercrantz U."/>
            <person name="Lin S."/>
            <person name="Lindquist E."/>
            <person name="Lipzen A."/>
            <person name="Lu C."/>
            <person name="Luna E."/>
            <person name="Martienssen R."/>
            <person name="Minamino N."/>
            <person name="Mizutani M."/>
            <person name="Mizutani M."/>
            <person name="Mochizuki N."/>
            <person name="Monte I."/>
            <person name="Mosher R."/>
            <person name="Nagasaki H."/>
            <person name="Nakagami H."/>
            <person name="Naramoto S."/>
            <person name="Nishitani K."/>
            <person name="Ohtani M."/>
            <person name="Okamoto T."/>
            <person name="Okumura M."/>
            <person name="Phillips J."/>
            <person name="Pollak B."/>
            <person name="Reinders A."/>
            <person name="Roevekamp M."/>
            <person name="Sano R."/>
            <person name="Sawa S."/>
            <person name="Schmid M."/>
            <person name="Shirakawa M."/>
            <person name="Solano R."/>
            <person name="Spunde A."/>
            <person name="Suetsugu N."/>
            <person name="Sugano S."/>
            <person name="Sugiyama A."/>
            <person name="Sun R."/>
            <person name="Suzuki Y."/>
            <person name="Takenaka M."/>
            <person name="Takezawa D."/>
            <person name="Tomogane H."/>
            <person name="Tsuzuki M."/>
            <person name="Ueda T."/>
            <person name="Umeda M."/>
            <person name="Ward J."/>
            <person name="Watanabe Y."/>
            <person name="Yazaki K."/>
            <person name="Yokoyama R."/>
            <person name="Yoshitake Y."/>
            <person name="Yotsui I."/>
            <person name="Zachgo S."/>
            <person name="Schmutz J."/>
        </authorList>
    </citation>
    <scope>NUCLEOTIDE SEQUENCE [LARGE SCALE GENOMIC DNA]</scope>
    <source>
        <strain evidence="3">cv. B-3</strain>
    </source>
</reference>
<dbReference type="GO" id="GO:0006869">
    <property type="term" value="P:lipid transport"/>
    <property type="evidence" value="ECO:0007669"/>
    <property type="project" value="InterPro"/>
</dbReference>
<dbReference type="SUPFAM" id="SSF47699">
    <property type="entry name" value="Bifunctional inhibitor/lipid-transfer protein/seed storage 2S albumin"/>
    <property type="match status" value="1"/>
</dbReference>
<evidence type="ECO:0000313" key="2">
    <source>
        <dbReference type="EMBL" id="RID78893.1"/>
    </source>
</evidence>
<gene>
    <name evidence="2" type="ORF">BRARA_A01674</name>
</gene>
<dbReference type="AlphaFoldDB" id="A0A398AU64"/>
<dbReference type="GO" id="GO:0008289">
    <property type="term" value="F:lipid binding"/>
    <property type="evidence" value="ECO:0007669"/>
    <property type="project" value="InterPro"/>
</dbReference>
<name>A0A398AU64_BRACM</name>
<dbReference type="EMBL" id="CM010628">
    <property type="protein sequence ID" value="RID78893.1"/>
    <property type="molecule type" value="Genomic_DNA"/>
</dbReference>
<proteinExistence type="inferred from homology"/>
<dbReference type="InterPro" id="IPR000528">
    <property type="entry name" value="Plant_nsLTP"/>
</dbReference>
<evidence type="ECO:0000313" key="3">
    <source>
        <dbReference type="Proteomes" id="UP000264353"/>
    </source>
</evidence>
<sequence>MAKLIFKIYDITTATCCNAIYSINRQATTKQARQDLCKCFKDVISSFPYSKLINLPELCHISMVVPFTHQLIVMGCRLS</sequence>
<dbReference type="InterPro" id="IPR036312">
    <property type="entry name" value="Bifun_inhib/LTP/seed_sf"/>
</dbReference>
<comment type="similarity">
    <text evidence="1">Belongs to the plant LTP family.</text>
</comment>
<accession>A0A398AU64</accession>
<dbReference type="PANTHER" id="PTHR33076">
    <property type="entry name" value="NON-SPECIFIC LIPID-TRANSFER PROTEIN 2-RELATED"/>
    <property type="match status" value="1"/>
</dbReference>
<organism evidence="2 3">
    <name type="scientific">Brassica campestris</name>
    <name type="common">Field mustard</name>
    <dbReference type="NCBI Taxonomy" id="3711"/>
    <lineage>
        <taxon>Eukaryota</taxon>
        <taxon>Viridiplantae</taxon>
        <taxon>Streptophyta</taxon>
        <taxon>Embryophyta</taxon>
        <taxon>Tracheophyta</taxon>
        <taxon>Spermatophyta</taxon>
        <taxon>Magnoliopsida</taxon>
        <taxon>eudicotyledons</taxon>
        <taxon>Gunneridae</taxon>
        <taxon>Pentapetalae</taxon>
        <taxon>rosids</taxon>
        <taxon>malvids</taxon>
        <taxon>Brassicales</taxon>
        <taxon>Brassicaceae</taxon>
        <taxon>Brassiceae</taxon>
        <taxon>Brassica</taxon>
    </lineage>
</organism>
<protein>
    <recommendedName>
        <fullName evidence="4">Bifunctional inhibitor/plant lipid transfer protein/seed storage helical domain-containing protein</fullName>
    </recommendedName>
</protein>
<evidence type="ECO:0000256" key="1">
    <source>
        <dbReference type="ARBA" id="ARBA00009748"/>
    </source>
</evidence>
<dbReference type="Proteomes" id="UP000264353">
    <property type="component" value="Chromosome A1"/>
</dbReference>